<dbReference type="Proteomes" id="UP000735302">
    <property type="component" value="Unassembled WGS sequence"/>
</dbReference>
<dbReference type="GO" id="GO:0004386">
    <property type="term" value="F:helicase activity"/>
    <property type="evidence" value="ECO:0007669"/>
    <property type="project" value="UniProtKB-KW"/>
</dbReference>
<keyword evidence="1" id="KW-0378">Hydrolase</keyword>
<comment type="caution">
    <text evidence="1">The sequence shown here is derived from an EMBL/GenBank/DDBJ whole genome shotgun (WGS) entry which is preliminary data.</text>
</comment>
<keyword evidence="1" id="KW-0547">Nucleotide-binding</keyword>
<dbReference type="EMBL" id="BLXT01003952">
    <property type="protein sequence ID" value="GFO08328.1"/>
    <property type="molecule type" value="Genomic_DNA"/>
</dbReference>
<evidence type="ECO:0000313" key="2">
    <source>
        <dbReference type="Proteomes" id="UP000735302"/>
    </source>
</evidence>
<gene>
    <name evidence="1" type="ORF">PoB_003483300</name>
</gene>
<keyword evidence="2" id="KW-1185">Reference proteome</keyword>
<reference evidence="1 2" key="1">
    <citation type="journal article" date="2021" name="Elife">
        <title>Chloroplast acquisition without the gene transfer in kleptoplastic sea slugs, Plakobranchus ocellatus.</title>
        <authorList>
            <person name="Maeda T."/>
            <person name="Takahashi S."/>
            <person name="Yoshida T."/>
            <person name="Shimamura S."/>
            <person name="Takaki Y."/>
            <person name="Nagai Y."/>
            <person name="Toyoda A."/>
            <person name="Suzuki Y."/>
            <person name="Arimoto A."/>
            <person name="Ishii H."/>
            <person name="Satoh N."/>
            <person name="Nishiyama T."/>
            <person name="Hasebe M."/>
            <person name="Maruyama T."/>
            <person name="Minagawa J."/>
            <person name="Obokata J."/>
            <person name="Shigenobu S."/>
        </authorList>
    </citation>
    <scope>NUCLEOTIDE SEQUENCE [LARGE SCALE GENOMIC DNA]</scope>
</reference>
<sequence length="107" mass="11763">MSPQTPHKTHESTTALSPTTVFVANFLFLTNLLMRSWPFGQPFVVTDPNNSTPSIRDINNSTLSIRDINNSTLSISLHQGHKKTALIPSGTSTTALFECLHTPDIRS</sequence>
<dbReference type="AlphaFoldDB" id="A0AAV4ANE0"/>
<organism evidence="1 2">
    <name type="scientific">Plakobranchus ocellatus</name>
    <dbReference type="NCBI Taxonomy" id="259542"/>
    <lineage>
        <taxon>Eukaryota</taxon>
        <taxon>Metazoa</taxon>
        <taxon>Spiralia</taxon>
        <taxon>Lophotrochozoa</taxon>
        <taxon>Mollusca</taxon>
        <taxon>Gastropoda</taxon>
        <taxon>Heterobranchia</taxon>
        <taxon>Euthyneura</taxon>
        <taxon>Panpulmonata</taxon>
        <taxon>Sacoglossa</taxon>
        <taxon>Placobranchoidea</taxon>
        <taxon>Plakobranchidae</taxon>
        <taxon>Plakobranchus</taxon>
    </lineage>
</organism>
<keyword evidence="1" id="KW-0347">Helicase</keyword>
<accession>A0AAV4ANE0</accession>
<name>A0AAV4ANE0_9GAST</name>
<keyword evidence="1" id="KW-0067">ATP-binding</keyword>
<proteinExistence type="predicted"/>
<protein>
    <submittedName>
        <fullName evidence="1">ATP-dependent RNA helicase dhx29-like</fullName>
    </submittedName>
</protein>
<evidence type="ECO:0000313" key="1">
    <source>
        <dbReference type="EMBL" id="GFO08328.1"/>
    </source>
</evidence>